<dbReference type="Proteomes" id="UP000663851">
    <property type="component" value="Unassembled WGS sequence"/>
</dbReference>
<dbReference type="Pfam" id="PF04592">
    <property type="entry name" value="SelP_N"/>
    <property type="match status" value="1"/>
</dbReference>
<gene>
    <name evidence="4" type="ORF">HFQ381_LOCUS18529</name>
    <name evidence="3" type="ORF">UJA718_LOCUS14373</name>
</gene>
<feature type="domain" description="Selenoprotein P N-terminal" evidence="2">
    <location>
        <begin position="47"/>
        <end position="141"/>
    </location>
</feature>
<dbReference type="Proteomes" id="UP000663873">
    <property type="component" value="Unassembled WGS sequence"/>
</dbReference>
<feature type="chain" id="PRO_5035621465" description="Selenoprotein P N-terminal domain-containing protein" evidence="1">
    <location>
        <begin position="20"/>
        <end position="179"/>
    </location>
</feature>
<protein>
    <recommendedName>
        <fullName evidence="2">Selenoprotein P N-terminal domain-containing protein</fullName>
    </recommendedName>
</protein>
<dbReference type="AlphaFoldDB" id="A0A820MUL2"/>
<dbReference type="EMBL" id="CAJOBP010002019">
    <property type="protein sequence ID" value="CAF4329062.1"/>
    <property type="molecule type" value="Genomic_DNA"/>
</dbReference>
<proteinExistence type="predicted"/>
<feature type="signal peptide" evidence="1">
    <location>
        <begin position="1"/>
        <end position="19"/>
    </location>
</feature>
<dbReference type="InterPro" id="IPR007671">
    <property type="entry name" value="Selenoprotein-P_N"/>
</dbReference>
<evidence type="ECO:0000313" key="5">
    <source>
        <dbReference type="Proteomes" id="UP000663851"/>
    </source>
</evidence>
<evidence type="ECO:0000313" key="3">
    <source>
        <dbReference type="EMBL" id="CAF4329062.1"/>
    </source>
</evidence>
<keyword evidence="1" id="KW-0732">Signal</keyword>
<comment type="caution">
    <text evidence="4">The sequence shown here is derived from an EMBL/GenBank/DDBJ whole genome shotgun (WGS) entry which is preliminary data.</text>
</comment>
<keyword evidence="6" id="KW-1185">Reference proteome</keyword>
<accession>A0A820MUL2</accession>
<sequence length="179" mass="20871">MYMQRLIFVVSLLSISIVAQDNRKKTCLHNLAINGTNLIAIYRKQLLVLGIINFNNQSSRIQANRYNDLYRELQNSGIRDTTVRLILVNEQDAANYLPGKYYDKIRLFQDNAKDGLIKKLRNHEHSADNFIFGRCGYLVFAQERSNSNLQDGKNYKELVRNIKLAMRGRICSEKKQYYS</sequence>
<evidence type="ECO:0000259" key="2">
    <source>
        <dbReference type="Pfam" id="PF04592"/>
    </source>
</evidence>
<name>A0A820MUL2_9BILA</name>
<reference evidence="4" key="1">
    <citation type="submission" date="2021-02" db="EMBL/GenBank/DDBJ databases">
        <authorList>
            <person name="Nowell W R."/>
        </authorList>
    </citation>
    <scope>NUCLEOTIDE SEQUENCE</scope>
</reference>
<organism evidence="4 5">
    <name type="scientific">Rotaria socialis</name>
    <dbReference type="NCBI Taxonomy" id="392032"/>
    <lineage>
        <taxon>Eukaryota</taxon>
        <taxon>Metazoa</taxon>
        <taxon>Spiralia</taxon>
        <taxon>Gnathifera</taxon>
        <taxon>Rotifera</taxon>
        <taxon>Eurotatoria</taxon>
        <taxon>Bdelloidea</taxon>
        <taxon>Philodinida</taxon>
        <taxon>Philodinidae</taxon>
        <taxon>Rotaria</taxon>
    </lineage>
</organism>
<dbReference type="EMBL" id="CAJOBO010001436">
    <property type="protein sequence ID" value="CAF4378023.1"/>
    <property type="molecule type" value="Genomic_DNA"/>
</dbReference>
<evidence type="ECO:0000313" key="4">
    <source>
        <dbReference type="EMBL" id="CAF4378023.1"/>
    </source>
</evidence>
<evidence type="ECO:0000256" key="1">
    <source>
        <dbReference type="SAM" id="SignalP"/>
    </source>
</evidence>
<evidence type="ECO:0000313" key="6">
    <source>
        <dbReference type="Proteomes" id="UP000663873"/>
    </source>
</evidence>